<dbReference type="Gene3D" id="1.10.3470.10">
    <property type="entry name" value="ABC transporter involved in vitamin B12 uptake, BtuC"/>
    <property type="match status" value="1"/>
</dbReference>
<organism evidence="8 9">
    <name type="scientific">Dissulfurirhabdus thermomarina</name>
    <dbReference type="NCBI Taxonomy" id="1765737"/>
    <lineage>
        <taxon>Bacteria</taxon>
        <taxon>Deltaproteobacteria</taxon>
        <taxon>Dissulfurirhabdaceae</taxon>
        <taxon>Dissulfurirhabdus</taxon>
    </lineage>
</organism>
<feature type="transmembrane region" description="Helical" evidence="7">
    <location>
        <begin position="95"/>
        <end position="116"/>
    </location>
</feature>
<comment type="similarity">
    <text evidence="2 6">Belongs to the ABC-3 integral membrane protein family.</text>
</comment>
<dbReference type="InterPro" id="IPR001626">
    <property type="entry name" value="ABC_TroCD"/>
</dbReference>
<feature type="transmembrane region" description="Helical" evidence="7">
    <location>
        <begin position="136"/>
        <end position="157"/>
    </location>
</feature>
<keyword evidence="4 7" id="KW-1133">Transmembrane helix</keyword>
<feature type="transmembrane region" description="Helical" evidence="7">
    <location>
        <begin position="250"/>
        <end position="267"/>
    </location>
</feature>
<dbReference type="SUPFAM" id="SSF81345">
    <property type="entry name" value="ABC transporter involved in vitamin B12 uptake, BtuC"/>
    <property type="match status" value="1"/>
</dbReference>
<evidence type="ECO:0000313" key="9">
    <source>
        <dbReference type="Proteomes" id="UP000469346"/>
    </source>
</evidence>
<feature type="transmembrane region" description="Helical" evidence="7">
    <location>
        <begin position="13"/>
        <end position="36"/>
    </location>
</feature>
<dbReference type="PANTHER" id="PTHR30477">
    <property type="entry name" value="ABC-TRANSPORTER METAL-BINDING PROTEIN"/>
    <property type="match status" value="1"/>
</dbReference>
<dbReference type="InterPro" id="IPR037294">
    <property type="entry name" value="ABC_BtuC-like"/>
</dbReference>
<feature type="transmembrane region" description="Helical" evidence="7">
    <location>
        <begin position="223"/>
        <end position="244"/>
    </location>
</feature>
<sequence length="270" mass="26872">MTMEWLQVFTYGFMQRALAAGLLVGGSCAVLGVFLVLRREAMVGHGLAHVTFGGVALALFTGTAPLPVALAVALAAAWAMVRLKDRAGLGGDTGIGILASLGMAAGVILASLAGDFNAELLSYLFGSILAIDPGEVWIAGGLAAAVIAAVALCYHELIYDTFDRETARAAGLAVGRLDGLVVGLAAVTVVIGMRVVGLLLVAALLVVPAAAGLVSARSFRGAVLRSVAAALVSVAGGLVAAVAFDWPASGAIVAISGGLLLAALAAGRRG</sequence>
<reference evidence="8 9" key="1">
    <citation type="submission" date="2020-02" db="EMBL/GenBank/DDBJ databases">
        <title>Comparative genomics of sulfur disproportionating microorganisms.</title>
        <authorList>
            <person name="Ward L.M."/>
            <person name="Bertran E."/>
            <person name="Johnston D.T."/>
        </authorList>
    </citation>
    <scope>NUCLEOTIDE SEQUENCE [LARGE SCALE GENOMIC DNA]</scope>
    <source>
        <strain evidence="8 9">DSM 100025</strain>
    </source>
</reference>
<evidence type="ECO:0000256" key="2">
    <source>
        <dbReference type="ARBA" id="ARBA00008034"/>
    </source>
</evidence>
<dbReference type="GO" id="GO:0055085">
    <property type="term" value="P:transmembrane transport"/>
    <property type="evidence" value="ECO:0007669"/>
    <property type="project" value="InterPro"/>
</dbReference>
<protein>
    <submittedName>
        <fullName evidence="8">Metal ABC transporter permease</fullName>
    </submittedName>
</protein>
<dbReference type="GO" id="GO:0010043">
    <property type="term" value="P:response to zinc ion"/>
    <property type="evidence" value="ECO:0007669"/>
    <property type="project" value="TreeGrafter"/>
</dbReference>
<dbReference type="Proteomes" id="UP000469346">
    <property type="component" value="Unassembled WGS sequence"/>
</dbReference>
<evidence type="ECO:0000256" key="4">
    <source>
        <dbReference type="ARBA" id="ARBA00022989"/>
    </source>
</evidence>
<accession>A0A6N9TP40</accession>
<dbReference type="PANTHER" id="PTHR30477:SF0">
    <property type="entry name" value="METAL TRANSPORT SYSTEM MEMBRANE PROTEIN TM_0125-RELATED"/>
    <property type="match status" value="1"/>
</dbReference>
<dbReference type="AlphaFoldDB" id="A0A6N9TP40"/>
<keyword evidence="9" id="KW-1185">Reference proteome</keyword>
<evidence type="ECO:0000256" key="5">
    <source>
        <dbReference type="ARBA" id="ARBA00023136"/>
    </source>
</evidence>
<evidence type="ECO:0000313" key="8">
    <source>
        <dbReference type="EMBL" id="NDY43025.1"/>
    </source>
</evidence>
<evidence type="ECO:0000256" key="1">
    <source>
        <dbReference type="ARBA" id="ARBA00004141"/>
    </source>
</evidence>
<dbReference type="EMBL" id="JAAGRR010000111">
    <property type="protein sequence ID" value="NDY43025.1"/>
    <property type="molecule type" value="Genomic_DNA"/>
</dbReference>
<dbReference type="GO" id="GO:0043190">
    <property type="term" value="C:ATP-binding cassette (ABC) transporter complex"/>
    <property type="evidence" value="ECO:0007669"/>
    <property type="project" value="InterPro"/>
</dbReference>
<comment type="subcellular location">
    <subcellularLocation>
        <location evidence="6">Cell membrane</location>
        <topology evidence="6">Multi-pass membrane protein</topology>
    </subcellularLocation>
    <subcellularLocation>
        <location evidence="1">Membrane</location>
        <topology evidence="1">Multi-pass membrane protein</topology>
    </subcellularLocation>
</comment>
<feature type="transmembrane region" description="Helical" evidence="7">
    <location>
        <begin position="169"/>
        <end position="191"/>
    </location>
</feature>
<comment type="caution">
    <text evidence="8">The sequence shown here is derived from an EMBL/GenBank/DDBJ whole genome shotgun (WGS) entry which is preliminary data.</text>
</comment>
<keyword evidence="6" id="KW-0813">Transport</keyword>
<keyword evidence="5 7" id="KW-0472">Membrane</keyword>
<dbReference type="RefSeq" id="WP_163299148.1">
    <property type="nucleotide sequence ID" value="NZ_JAAGRR010000111.1"/>
</dbReference>
<name>A0A6N9TP40_DISTH</name>
<evidence type="ECO:0000256" key="3">
    <source>
        <dbReference type="ARBA" id="ARBA00022692"/>
    </source>
</evidence>
<keyword evidence="3 6" id="KW-0812">Transmembrane</keyword>
<evidence type="ECO:0000256" key="7">
    <source>
        <dbReference type="SAM" id="Phobius"/>
    </source>
</evidence>
<gene>
    <name evidence="8" type="ORF">G3N55_09245</name>
</gene>
<evidence type="ECO:0000256" key="6">
    <source>
        <dbReference type="RuleBase" id="RU003943"/>
    </source>
</evidence>
<proteinExistence type="inferred from homology"/>
<dbReference type="Pfam" id="PF00950">
    <property type="entry name" value="ABC-3"/>
    <property type="match status" value="1"/>
</dbReference>
<feature type="transmembrane region" description="Helical" evidence="7">
    <location>
        <begin position="197"/>
        <end position="216"/>
    </location>
</feature>